<gene>
    <name evidence="3" type="ORF">CWM47_28430</name>
</gene>
<dbReference type="KEGG" id="spir:CWM47_28430"/>
<protein>
    <submittedName>
        <fullName evidence="3">CHRD domain-containing protein</fullName>
    </submittedName>
</protein>
<evidence type="ECO:0000256" key="1">
    <source>
        <dbReference type="SAM" id="SignalP"/>
    </source>
</evidence>
<dbReference type="AlphaFoldDB" id="A0A2K8ZCC3"/>
<feature type="chain" id="PRO_5014597009" evidence="1">
    <location>
        <begin position="23"/>
        <end position="155"/>
    </location>
</feature>
<reference evidence="3 4" key="1">
    <citation type="submission" date="2017-11" db="EMBL/GenBank/DDBJ databases">
        <title>Taxonomic description and genome sequences of Spirosoma HA7 sp. nov., isolated from pollen microhabitat of Corylus avellana.</title>
        <authorList>
            <person name="Ambika Manirajan B."/>
            <person name="Suarez C."/>
            <person name="Ratering S."/>
            <person name="Geissler-Plaum R."/>
            <person name="Cardinale M."/>
            <person name="Sylvia S."/>
        </authorList>
    </citation>
    <scope>NUCLEOTIDE SEQUENCE [LARGE SCALE GENOMIC DNA]</scope>
    <source>
        <strain evidence="3 4">HA7</strain>
    </source>
</reference>
<sequence length="155" mass="16236">MHIPPVALTVLLALSLSFSACKKSDENPVVASTTTRLTTSLNGANEKPSSTTSPATGTFVGDLNTTTRILSYTVTYQGFPTTDPPTAGHLHRVTNADGTGPVDINFPSPLPASPFMAVTGVLAQSKVDSLLGGKYYANMHTKVYPGGAIWGDVRK</sequence>
<accession>A0A2K8ZCC3</accession>
<keyword evidence="4" id="KW-1185">Reference proteome</keyword>
<dbReference type="Pfam" id="PF07452">
    <property type="entry name" value="CHRD"/>
    <property type="match status" value="1"/>
</dbReference>
<proteinExistence type="predicted"/>
<dbReference type="SMART" id="SM00754">
    <property type="entry name" value="CHRD"/>
    <property type="match status" value="1"/>
</dbReference>
<dbReference type="EMBL" id="CP025096">
    <property type="protein sequence ID" value="AUD07528.1"/>
    <property type="molecule type" value="Genomic_DNA"/>
</dbReference>
<dbReference type="OrthoDB" id="571052at2"/>
<evidence type="ECO:0000313" key="4">
    <source>
        <dbReference type="Proteomes" id="UP000232883"/>
    </source>
</evidence>
<dbReference type="InterPro" id="IPR010895">
    <property type="entry name" value="CHRD"/>
</dbReference>
<evidence type="ECO:0000259" key="2">
    <source>
        <dbReference type="PROSITE" id="PS50933"/>
    </source>
</evidence>
<dbReference type="Proteomes" id="UP000232883">
    <property type="component" value="Chromosome"/>
</dbReference>
<feature type="domain" description="CHRD" evidence="2">
    <location>
        <begin position="33"/>
        <end position="155"/>
    </location>
</feature>
<name>A0A2K8ZCC3_9BACT</name>
<feature type="signal peptide" evidence="1">
    <location>
        <begin position="1"/>
        <end position="22"/>
    </location>
</feature>
<dbReference type="PROSITE" id="PS50933">
    <property type="entry name" value="CHRD"/>
    <property type="match status" value="1"/>
</dbReference>
<evidence type="ECO:0000313" key="3">
    <source>
        <dbReference type="EMBL" id="AUD07528.1"/>
    </source>
</evidence>
<keyword evidence="1" id="KW-0732">Signal</keyword>
<organism evidence="3 4">
    <name type="scientific">Spirosoma pollinicola</name>
    <dbReference type="NCBI Taxonomy" id="2057025"/>
    <lineage>
        <taxon>Bacteria</taxon>
        <taxon>Pseudomonadati</taxon>
        <taxon>Bacteroidota</taxon>
        <taxon>Cytophagia</taxon>
        <taxon>Cytophagales</taxon>
        <taxon>Cytophagaceae</taxon>
        <taxon>Spirosoma</taxon>
    </lineage>
</organism>